<dbReference type="HOGENOM" id="CLU_000022_46_3_1"/>
<sequence>MAAVLDFKSIPAVEGQPRGNAWKLWGSDDGVGTLNYLTPSVVLEAAKEIKLGKSVQLDARLDQFEQAYAGREGFQHTIIDYKGDNPGGLNFYGHDDVLRFNTQGSSQWDGLRHVGIQESGLYYNGVRHEDMKKGGKLGTHKIVERGGIVGRGVLLDYHRWRAESGKPPAPVTETFAITVEELDQVARSQNVSLRLGDILIIRSGFMHWYRRASSEQRAKAMERNKFIGVEPSQQTVEWFWNHHFAAVAGDMMGFETVPTNMGEKDKVFMHEWFLNHWGTLIGTTAATAAGTALLGMYLAAKTQIMEDLRVERATRRYVQEMGKSDKRGNLSLFLVLEHNARTMPSASSISYAPTGYEETWSSTYSSVLCFAAFFRNLGVKAMEVVAIDCTNKPVFLHMWLALASLGAIPAYINYNLSGERLVHCVSVSRSRFLIVDEEVSDKVAASAPIIKDMGIEIVNLDRSMRNMIEALPPFRSDFDPGMNKQTSISCIFYTSGTTGLPKPAAFPLYKWYACGLMMADFLKFTPKDRFYTCMPLYHGSANACFMICLFTGGCFCIGHRFSVTRFWDEVRNSRATAVNYVGETCRYLLSSQPSPSDRNHSVHSAFGNGLRPDIWKAFRDRFGITNIVEFYGASESIGSTLNYNSGPFGVGAVGRDGLLQRYLKRNDVIVIQVDTDTLEPKRDSAGLCVRSVKGEPGEFLLQIRQREAFCGYYGNEKATEEKILRNVLKKGDMFFRSGDLLSQNSDGFWYFVDRLGETFRWRSENVSTMEVTAAMAKYPEIADIVVYGVNLPKHEGKAGCACIVPRTGVSINLQQLFEHALQSLPKYAVPLFIRITSEIPKLENNKHLKAPLAKEGVDPEIVPGHDQMYWLKGGVAGAKTYVEFTELDWSNIKSGNVSL</sequence>
<dbReference type="RefSeq" id="XP_016257685.1">
    <property type="nucleotide sequence ID" value="XM_016412065.1"/>
</dbReference>
<evidence type="ECO:0000256" key="17">
    <source>
        <dbReference type="ARBA" id="ARBA00051585"/>
    </source>
</evidence>
<dbReference type="Pfam" id="PF04199">
    <property type="entry name" value="Cyclase"/>
    <property type="match status" value="1"/>
</dbReference>
<dbReference type="InterPro" id="IPR007325">
    <property type="entry name" value="KFase/CYL"/>
</dbReference>
<evidence type="ECO:0000256" key="1">
    <source>
        <dbReference type="ARBA" id="ARBA00004502"/>
    </source>
</evidence>
<feature type="domain" description="AMP-dependent synthetase/ligase" evidence="21">
    <location>
        <begin position="336"/>
        <end position="698"/>
    </location>
</feature>
<dbReference type="PANTHER" id="PTHR43107:SF15">
    <property type="entry name" value="FATTY ACID TRANSPORT PROTEIN 3, ISOFORM A"/>
    <property type="match status" value="1"/>
</dbReference>
<evidence type="ECO:0000256" key="3">
    <source>
        <dbReference type="ARBA" id="ARBA00004651"/>
    </source>
</evidence>
<evidence type="ECO:0000313" key="23">
    <source>
        <dbReference type="EMBL" id="KIW37469.1"/>
    </source>
</evidence>
<dbReference type="EMBL" id="KN847344">
    <property type="protein sequence ID" value="KIW37469.1"/>
    <property type="molecule type" value="Genomic_DNA"/>
</dbReference>
<accession>A0A0D2DNV4</accession>
<dbReference type="GO" id="GO:0004467">
    <property type="term" value="F:long-chain fatty acid-CoA ligase activity"/>
    <property type="evidence" value="ECO:0007669"/>
    <property type="project" value="TreeGrafter"/>
</dbReference>
<evidence type="ECO:0000256" key="5">
    <source>
        <dbReference type="ARBA" id="ARBA00007865"/>
    </source>
</evidence>
<dbReference type="InterPro" id="IPR000873">
    <property type="entry name" value="AMP-dep_synth/lig_dom"/>
</dbReference>
<evidence type="ECO:0000256" key="6">
    <source>
        <dbReference type="ARBA" id="ARBA00022448"/>
    </source>
</evidence>
<keyword evidence="9" id="KW-0551">Lipid droplet</keyword>
<dbReference type="GeneID" id="27362582"/>
<keyword evidence="8" id="KW-0436">Ligase</keyword>
<evidence type="ECO:0000256" key="4">
    <source>
        <dbReference type="ARBA" id="ARBA00006432"/>
    </source>
</evidence>
<keyword evidence="12" id="KW-0067">ATP-binding</keyword>
<dbReference type="GO" id="GO:0044539">
    <property type="term" value="P:long-chain fatty acid import into cell"/>
    <property type="evidence" value="ECO:0007669"/>
    <property type="project" value="TreeGrafter"/>
</dbReference>
<dbReference type="Pfam" id="PF13193">
    <property type="entry name" value="AMP-binding_C"/>
    <property type="match status" value="1"/>
</dbReference>
<reference evidence="23 24" key="1">
    <citation type="submission" date="2015-01" db="EMBL/GenBank/DDBJ databases">
        <title>The Genome Sequence of Exophiala oligosperma CBS72588.</title>
        <authorList>
            <consortium name="The Broad Institute Genomics Platform"/>
            <person name="Cuomo C."/>
            <person name="de Hoog S."/>
            <person name="Gorbushina A."/>
            <person name="Stielow B."/>
            <person name="Teixiera M."/>
            <person name="Abouelleil A."/>
            <person name="Chapman S.B."/>
            <person name="Priest M."/>
            <person name="Young S.K."/>
            <person name="Wortman J."/>
            <person name="Nusbaum C."/>
            <person name="Birren B."/>
        </authorList>
    </citation>
    <scope>NUCLEOTIDE SEQUENCE [LARGE SCALE GENOMIC DNA]</scope>
    <source>
        <strain evidence="23 24">CBS 72588</strain>
    </source>
</reference>
<evidence type="ECO:0000259" key="22">
    <source>
        <dbReference type="Pfam" id="PF13193"/>
    </source>
</evidence>
<evidence type="ECO:0000256" key="16">
    <source>
        <dbReference type="ARBA" id="ARBA00023140"/>
    </source>
</evidence>
<name>A0A0D2DNV4_9EURO</name>
<evidence type="ECO:0000256" key="18">
    <source>
        <dbReference type="ARBA" id="ARBA00060276"/>
    </source>
</evidence>
<keyword evidence="15" id="KW-0472">Membrane</keyword>
<dbReference type="Gene3D" id="3.50.30.50">
    <property type="entry name" value="Putative cyclase"/>
    <property type="match status" value="1"/>
</dbReference>
<feature type="domain" description="AMP-binding enzyme C-terminal" evidence="22">
    <location>
        <begin position="770"/>
        <end position="846"/>
    </location>
</feature>
<comment type="subcellular location">
    <subcellularLocation>
        <location evidence="3">Cell membrane</location>
        <topology evidence="3">Multi-pass membrane protein</topology>
    </subcellularLocation>
    <subcellularLocation>
        <location evidence="1">Lipid droplet</location>
    </subcellularLocation>
    <subcellularLocation>
        <location evidence="2">Peroxisome membrane</location>
        <topology evidence="2">Multi-pass membrane protein</topology>
    </subcellularLocation>
</comment>
<dbReference type="GO" id="GO:0009898">
    <property type="term" value="C:cytoplasmic side of plasma membrane"/>
    <property type="evidence" value="ECO:0007669"/>
    <property type="project" value="TreeGrafter"/>
</dbReference>
<dbReference type="GO" id="GO:0005778">
    <property type="term" value="C:peroxisomal membrane"/>
    <property type="evidence" value="ECO:0007669"/>
    <property type="project" value="UniProtKB-SubCell"/>
</dbReference>
<evidence type="ECO:0000313" key="24">
    <source>
        <dbReference type="Proteomes" id="UP000053342"/>
    </source>
</evidence>
<dbReference type="GO" id="GO:0005524">
    <property type="term" value="F:ATP binding"/>
    <property type="evidence" value="ECO:0007669"/>
    <property type="project" value="UniProtKB-KW"/>
</dbReference>
<dbReference type="GO" id="GO:0019441">
    <property type="term" value="P:L-tryptophan catabolic process to kynurenine"/>
    <property type="evidence" value="ECO:0007669"/>
    <property type="project" value="InterPro"/>
</dbReference>
<keyword evidence="13" id="KW-1133">Transmembrane helix</keyword>
<evidence type="ECO:0000256" key="12">
    <source>
        <dbReference type="ARBA" id="ARBA00022840"/>
    </source>
</evidence>
<dbReference type="PROSITE" id="PS00455">
    <property type="entry name" value="AMP_BINDING"/>
    <property type="match status" value="1"/>
</dbReference>
<dbReference type="FunFam" id="3.30.300.30:FF:000020">
    <property type="entry name" value="Long-chain fatty acid transporter"/>
    <property type="match status" value="1"/>
</dbReference>
<dbReference type="GO" id="GO:0005811">
    <property type="term" value="C:lipid droplet"/>
    <property type="evidence" value="ECO:0007669"/>
    <property type="project" value="UniProtKB-SubCell"/>
</dbReference>
<dbReference type="SUPFAM" id="SSF56801">
    <property type="entry name" value="Acetyl-CoA synthetase-like"/>
    <property type="match status" value="1"/>
</dbReference>
<evidence type="ECO:0000256" key="9">
    <source>
        <dbReference type="ARBA" id="ARBA00022677"/>
    </source>
</evidence>
<dbReference type="GO" id="GO:0004061">
    <property type="term" value="F:arylformamidase activity"/>
    <property type="evidence" value="ECO:0007669"/>
    <property type="project" value="InterPro"/>
</dbReference>
<gene>
    <name evidence="23" type="ORF">PV06_10508</name>
</gene>
<comment type="similarity">
    <text evidence="5">Belongs to the Cyclase 1 superfamily.</text>
</comment>
<keyword evidence="14" id="KW-0445">Lipid transport</keyword>
<evidence type="ECO:0000256" key="7">
    <source>
        <dbReference type="ARBA" id="ARBA00022475"/>
    </source>
</evidence>
<dbReference type="SUPFAM" id="SSF102198">
    <property type="entry name" value="Putative cyclase"/>
    <property type="match status" value="1"/>
</dbReference>
<dbReference type="InterPro" id="IPR045851">
    <property type="entry name" value="AMP-bd_C_sf"/>
</dbReference>
<dbReference type="AlphaFoldDB" id="A0A0D2DNV4"/>
<evidence type="ECO:0000256" key="20">
    <source>
        <dbReference type="ARBA" id="ARBA00078285"/>
    </source>
</evidence>
<dbReference type="InterPro" id="IPR037175">
    <property type="entry name" value="KFase_sf"/>
</dbReference>
<dbReference type="Pfam" id="PF00501">
    <property type="entry name" value="AMP-binding"/>
    <property type="match status" value="1"/>
</dbReference>
<dbReference type="Gene3D" id="3.40.50.12780">
    <property type="entry name" value="N-terminal domain of ligase-like"/>
    <property type="match status" value="1"/>
</dbReference>
<dbReference type="GO" id="GO:0005324">
    <property type="term" value="F:long-chain fatty acid transmembrane transporter activity"/>
    <property type="evidence" value="ECO:0007669"/>
    <property type="project" value="TreeGrafter"/>
</dbReference>
<dbReference type="InterPro" id="IPR042099">
    <property type="entry name" value="ANL_N_sf"/>
</dbReference>
<keyword evidence="10" id="KW-0812">Transmembrane</keyword>
<comment type="catalytic activity">
    <reaction evidence="17">
        <text>a very long-chain fatty acid + ATP + CoA = a very long-chain fatty acyl-CoA + AMP + diphosphate</text>
        <dbReference type="Rhea" id="RHEA:54536"/>
        <dbReference type="ChEBI" id="CHEBI:30616"/>
        <dbReference type="ChEBI" id="CHEBI:33019"/>
        <dbReference type="ChEBI" id="CHEBI:57287"/>
        <dbReference type="ChEBI" id="CHEBI:58950"/>
        <dbReference type="ChEBI" id="CHEBI:138261"/>
        <dbReference type="ChEBI" id="CHEBI:456215"/>
    </reaction>
</comment>
<dbReference type="InterPro" id="IPR025110">
    <property type="entry name" value="AMP-bd_C"/>
</dbReference>
<keyword evidence="11" id="KW-0547">Nucleotide-binding</keyword>
<comment type="function">
    <text evidence="18">Acyl-CoA synthetase required for both the import of long chain fatty acids (LCFAs) (C14-C18) and the activation very long chain fatty acids (VLCFAs) (C20-C26) by esterification of the fatty acids into metabolically active CoA-thioesters for subsequent degradation or incorporation into phospholipids. The transport and fatty acyl-CoA synthetase activities are genetically separable and are thus independent activities. Esterifies VLCFAs in the peroxisome matrix. The VLCFAs are actively transported into peroxisomes by a PXA1-PXA2 heterodimeric transporter in the peroxisomal membrane.</text>
</comment>
<keyword evidence="24" id="KW-1185">Reference proteome</keyword>
<evidence type="ECO:0000256" key="2">
    <source>
        <dbReference type="ARBA" id="ARBA00004585"/>
    </source>
</evidence>
<dbReference type="PANTHER" id="PTHR43107">
    <property type="entry name" value="LONG-CHAIN FATTY ACID TRANSPORT PROTEIN"/>
    <property type="match status" value="1"/>
</dbReference>
<evidence type="ECO:0000256" key="14">
    <source>
        <dbReference type="ARBA" id="ARBA00023055"/>
    </source>
</evidence>
<evidence type="ECO:0000256" key="19">
    <source>
        <dbReference type="ARBA" id="ARBA00068795"/>
    </source>
</evidence>
<keyword evidence="6" id="KW-0813">Transport</keyword>
<dbReference type="InterPro" id="IPR020845">
    <property type="entry name" value="AMP-binding_CS"/>
</dbReference>
<dbReference type="FunFam" id="3.40.50.12780:FF:000019">
    <property type="entry name" value="Long-chain fatty acid transporter"/>
    <property type="match status" value="1"/>
</dbReference>
<dbReference type="VEuPathDB" id="FungiDB:PV06_10508"/>
<dbReference type="STRING" id="215243.A0A0D2DNV4"/>
<keyword evidence="16" id="KW-0576">Peroxisome</keyword>
<comment type="similarity">
    <text evidence="4">Belongs to the ATP-dependent AMP-binding enzyme family.</text>
</comment>
<keyword evidence="7" id="KW-1003">Cell membrane</keyword>
<dbReference type="Proteomes" id="UP000053342">
    <property type="component" value="Unassembled WGS sequence"/>
</dbReference>
<evidence type="ECO:0000256" key="8">
    <source>
        <dbReference type="ARBA" id="ARBA00022598"/>
    </source>
</evidence>
<evidence type="ECO:0000259" key="21">
    <source>
        <dbReference type="Pfam" id="PF00501"/>
    </source>
</evidence>
<dbReference type="Gene3D" id="3.30.300.30">
    <property type="match status" value="1"/>
</dbReference>
<evidence type="ECO:0000256" key="11">
    <source>
        <dbReference type="ARBA" id="ARBA00022741"/>
    </source>
</evidence>
<evidence type="ECO:0000256" key="10">
    <source>
        <dbReference type="ARBA" id="ARBA00022692"/>
    </source>
</evidence>
<protein>
    <recommendedName>
        <fullName evidence="19">Very long-chain fatty acid transport protein</fullName>
    </recommendedName>
    <alternativeName>
        <fullName evidence="20">Very-long-chain acyl-CoA synthetase</fullName>
    </alternativeName>
</protein>
<evidence type="ECO:0000256" key="13">
    <source>
        <dbReference type="ARBA" id="ARBA00022989"/>
    </source>
</evidence>
<evidence type="ECO:0000256" key="15">
    <source>
        <dbReference type="ARBA" id="ARBA00023136"/>
    </source>
</evidence>
<organism evidence="23 24">
    <name type="scientific">Exophiala oligosperma</name>
    <dbReference type="NCBI Taxonomy" id="215243"/>
    <lineage>
        <taxon>Eukaryota</taxon>
        <taxon>Fungi</taxon>
        <taxon>Dikarya</taxon>
        <taxon>Ascomycota</taxon>
        <taxon>Pezizomycotina</taxon>
        <taxon>Eurotiomycetes</taxon>
        <taxon>Chaetothyriomycetidae</taxon>
        <taxon>Chaetothyriales</taxon>
        <taxon>Herpotrichiellaceae</taxon>
        <taxon>Exophiala</taxon>
    </lineage>
</organism>
<dbReference type="OrthoDB" id="10253869at2759"/>
<proteinExistence type="inferred from homology"/>